<dbReference type="AlphaFoldDB" id="A0A2A9P6Y2"/>
<reference evidence="1 2" key="2">
    <citation type="journal article" date="2017" name="Sci. Rep.">
        <title>Ant-infecting Ophiocordyceps genomes reveal a high diversity of potential behavioral manipulation genes and a possible major role for enterotoxins.</title>
        <authorList>
            <person name="de Bekker C."/>
            <person name="Ohm R.A."/>
            <person name="Evans H.C."/>
            <person name="Brachmann A."/>
            <person name="Hughes D.P."/>
        </authorList>
    </citation>
    <scope>NUCLEOTIDE SEQUENCE [LARGE SCALE GENOMIC DNA]</scope>
    <source>
        <strain evidence="1 2">SC16a</strain>
    </source>
</reference>
<accession>A0A2A9P6Y2</accession>
<sequence length="98" mass="11042">MRIGDSTQKSLRQPHHVQLKFGPPFSGWFIFATDRLSPLSPSGYPVHHSCADTSTLISLATPYAQPVPSILSSPLRAKLMHEQRHHSLMSKHYYTLFA</sequence>
<reference evidence="1 2" key="1">
    <citation type="journal article" date="2015" name="BMC Genomics">
        <title>Gene expression during zombie ant biting behavior reflects the complexity underlying fungal parasitic behavioral manipulation.</title>
        <authorList>
            <person name="de Bekker C."/>
            <person name="Ohm R.A."/>
            <person name="Loreto R.G."/>
            <person name="Sebastian A."/>
            <person name="Albert I."/>
            <person name="Merrow M."/>
            <person name="Brachmann A."/>
            <person name="Hughes D.P."/>
        </authorList>
    </citation>
    <scope>NUCLEOTIDE SEQUENCE [LARGE SCALE GENOMIC DNA]</scope>
    <source>
        <strain evidence="1 2">SC16a</strain>
    </source>
</reference>
<dbReference type="EMBL" id="LAZP02000541">
    <property type="protein sequence ID" value="PFH56620.1"/>
    <property type="molecule type" value="Genomic_DNA"/>
</dbReference>
<comment type="caution">
    <text evidence="1">The sequence shown here is derived from an EMBL/GenBank/DDBJ whole genome shotgun (WGS) entry which is preliminary data.</text>
</comment>
<name>A0A2A9P6Y2_OPHUN</name>
<protein>
    <submittedName>
        <fullName evidence="1">Uncharacterized protein</fullName>
    </submittedName>
</protein>
<dbReference type="Proteomes" id="UP000037136">
    <property type="component" value="Unassembled WGS sequence"/>
</dbReference>
<proteinExistence type="predicted"/>
<gene>
    <name evidence="1" type="ORF">XA68_16248</name>
</gene>
<organism evidence="1 2">
    <name type="scientific">Ophiocordyceps unilateralis</name>
    <name type="common">Zombie-ant fungus</name>
    <name type="synonym">Torrubia unilateralis</name>
    <dbReference type="NCBI Taxonomy" id="268505"/>
    <lineage>
        <taxon>Eukaryota</taxon>
        <taxon>Fungi</taxon>
        <taxon>Dikarya</taxon>
        <taxon>Ascomycota</taxon>
        <taxon>Pezizomycotina</taxon>
        <taxon>Sordariomycetes</taxon>
        <taxon>Hypocreomycetidae</taxon>
        <taxon>Hypocreales</taxon>
        <taxon>Ophiocordycipitaceae</taxon>
        <taxon>Ophiocordyceps</taxon>
    </lineage>
</organism>
<keyword evidence="2" id="KW-1185">Reference proteome</keyword>
<evidence type="ECO:0000313" key="2">
    <source>
        <dbReference type="Proteomes" id="UP000037136"/>
    </source>
</evidence>
<evidence type="ECO:0000313" key="1">
    <source>
        <dbReference type="EMBL" id="PFH56620.1"/>
    </source>
</evidence>